<keyword evidence="2" id="KW-1185">Reference proteome</keyword>
<gene>
    <name evidence="1" type="ORF">PARHAE_03045</name>
</gene>
<protein>
    <submittedName>
        <fullName evidence="1">Uncharacterized protein</fullName>
    </submittedName>
</protein>
<name>A0A3S4D0T4_9RHOB</name>
<proteinExistence type="predicted"/>
<accession>A0A3S4D0T4</accession>
<evidence type="ECO:0000313" key="2">
    <source>
        <dbReference type="Proteomes" id="UP000270743"/>
    </source>
</evidence>
<organism evidence="1 2">
    <name type="scientific">Paracoccus haematequi</name>
    <dbReference type="NCBI Taxonomy" id="2491866"/>
    <lineage>
        <taxon>Bacteria</taxon>
        <taxon>Pseudomonadati</taxon>
        <taxon>Pseudomonadota</taxon>
        <taxon>Alphaproteobacteria</taxon>
        <taxon>Rhodobacterales</taxon>
        <taxon>Paracoccaceae</taxon>
        <taxon>Paracoccus</taxon>
    </lineage>
</organism>
<dbReference type="AlphaFoldDB" id="A0A3S4D0T4"/>
<evidence type="ECO:0000313" key="1">
    <source>
        <dbReference type="EMBL" id="VDS09838.1"/>
    </source>
</evidence>
<sequence length="279" mass="31182">MPYDFAYRQLLTLIAARSQQWLRNRIDLMPQSSVPEDQIDDLAEMVVAAHICSGLRGTPAPLQAFVQSRFTPEFTDLFVVRFQSDMTNATHPGGALLRCLPIDQREGIALPDTRSLADRLAARDTPNPALWAEVEAELRRPIPEERLNDRAIESYAGVLMLAYRFGAERPRFASLQTYGDAFANCLRFADWARRKGRLVPLAQMIFCLCLIDPDHDVTPMLAEAISSQRPDGSFPARIGFGTADQDGAALRPTLAVLVALHMAIHRRWRAPRPTMPMAA</sequence>
<reference evidence="1 2" key="1">
    <citation type="submission" date="2018-12" db="EMBL/GenBank/DDBJ databases">
        <authorList>
            <person name="Criscuolo A."/>
        </authorList>
    </citation>
    <scope>NUCLEOTIDE SEQUENCE [LARGE SCALE GENOMIC DNA]</scope>
    <source>
        <strain evidence="1">ACIP1116241</strain>
    </source>
</reference>
<dbReference type="EMBL" id="UZWE01000045">
    <property type="protein sequence ID" value="VDS09838.1"/>
    <property type="molecule type" value="Genomic_DNA"/>
</dbReference>
<dbReference type="Proteomes" id="UP000270743">
    <property type="component" value="Unassembled WGS sequence"/>
</dbReference>